<keyword evidence="3" id="KW-1185">Reference proteome</keyword>
<dbReference type="Pfam" id="PF07693">
    <property type="entry name" value="KAP_NTPase"/>
    <property type="match status" value="1"/>
</dbReference>
<name>A0A1X2F6Y4_MYCSZ</name>
<dbReference type="EMBL" id="LQPW01000019">
    <property type="protein sequence ID" value="ORX14167.1"/>
    <property type="molecule type" value="Genomic_DNA"/>
</dbReference>
<comment type="caution">
    <text evidence="2">The sequence shown here is derived from an EMBL/GenBank/DDBJ whole genome shotgun (WGS) entry which is preliminary data.</text>
</comment>
<proteinExistence type="predicted"/>
<evidence type="ECO:0000259" key="1">
    <source>
        <dbReference type="Pfam" id="PF07693"/>
    </source>
</evidence>
<dbReference type="AlphaFoldDB" id="A0A1X2F6Y4"/>
<protein>
    <recommendedName>
        <fullName evidence="1">KAP NTPase domain-containing protein</fullName>
    </recommendedName>
</protein>
<feature type="domain" description="KAP NTPase" evidence="1">
    <location>
        <begin position="2"/>
        <end position="129"/>
    </location>
</feature>
<dbReference type="InterPro" id="IPR011646">
    <property type="entry name" value="KAP_P-loop"/>
</dbReference>
<accession>A0A1X2F6Y4</accession>
<evidence type="ECO:0000313" key="3">
    <source>
        <dbReference type="Proteomes" id="UP000193317"/>
    </source>
</evidence>
<reference evidence="2 3" key="1">
    <citation type="submission" date="2016-01" db="EMBL/GenBank/DDBJ databases">
        <title>The new phylogeny of the genus Mycobacterium.</title>
        <authorList>
            <person name="Tarcisio F."/>
            <person name="Conor M."/>
            <person name="Antonella G."/>
            <person name="Elisabetta G."/>
            <person name="Giulia F.S."/>
            <person name="Sara T."/>
            <person name="Anna F."/>
            <person name="Clotilde B."/>
            <person name="Roberto B."/>
            <person name="Veronica D.S."/>
            <person name="Fabio R."/>
            <person name="Monica P."/>
            <person name="Olivier J."/>
            <person name="Enrico T."/>
            <person name="Nicola S."/>
        </authorList>
    </citation>
    <scope>NUCLEOTIDE SEQUENCE [LARGE SCALE GENOMIC DNA]</scope>
    <source>
        <strain evidence="2 3">DSM 44166</strain>
    </source>
</reference>
<gene>
    <name evidence="2" type="ORF">AWC27_19710</name>
</gene>
<organism evidence="2 3">
    <name type="scientific">Mycobacterium szulgai</name>
    <dbReference type="NCBI Taxonomy" id="1787"/>
    <lineage>
        <taxon>Bacteria</taxon>
        <taxon>Bacillati</taxon>
        <taxon>Actinomycetota</taxon>
        <taxon>Actinomycetes</taxon>
        <taxon>Mycobacteriales</taxon>
        <taxon>Mycobacteriaceae</taxon>
        <taxon>Mycobacterium</taxon>
    </lineage>
</organism>
<sequence length="526" mass="58981">MLVADDIDRLDADELLALLKVVRLLGRFPNVHYLIAYDHATVEKLLETRALGRRSSVFMEKIVQYPFEVPPIAPVIQRRLLSEAIVKFITLHNIRLKDSQAERFSEFIGVLAPAFVTPRAQNRFGEQLLSFGGMLDFEEIDVVDFVALSFLRVFYHGIYDRIQAWKSALQSGKELVGYTSSDISDGEWIRRIRDAVDLDDDVIVVKRVLAGLFPGIRSDMLYARAHPRSLSDDDYFHRYFLFGIPENDIQDQLIKSAITNIVVDNATDPGVLRYSEILDGENDQLAALGYEKGQKLRADVWVGASLSLVVFLFDRIKALPEEVPSFDSGERVLWRWVATETLESLISGELTAESIFASGLSEYHVLMLVGRMMAAESRHSDDRMARALEGFSGIYRDRLMNDLDSVLDSNLDFNSIVSVISRLSTDKNFHELGDTLISSGEPDQLDRVAQAMVTVNRWRGSDGTSDELVFNSDTLERVFKPEAVIELAGRLPVAPPVLSIEKLDTSSENRAFLARAAVKSIAGTPS</sequence>
<dbReference type="Proteomes" id="UP000193317">
    <property type="component" value="Unassembled WGS sequence"/>
</dbReference>
<evidence type="ECO:0000313" key="2">
    <source>
        <dbReference type="EMBL" id="ORX14167.1"/>
    </source>
</evidence>